<reference evidence="1 2" key="1">
    <citation type="submission" date="2018-03" db="EMBL/GenBank/DDBJ databases">
        <title>Genomic Encyclopedia of Type Strains, Phase III (KMG-III): the genomes of soil and plant-associated and newly described type strains.</title>
        <authorList>
            <person name="Whitman W."/>
        </authorList>
    </citation>
    <scope>NUCLEOTIDE SEQUENCE [LARGE SCALE GENOMIC DNA]</scope>
    <source>
        <strain evidence="1 2">CGMCC 4.7104</strain>
    </source>
</reference>
<comment type="caution">
    <text evidence="1">The sequence shown here is derived from an EMBL/GenBank/DDBJ whole genome shotgun (WGS) entry which is preliminary data.</text>
</comment>
<name>A0A2T0N2I6_9ACTN</name>
<protein>
    <submittedName>
        <fullName evidence="1">Uncharacterized protein</fullName>
    </submittedName>
</protein>
<organism evidence="1 2">
    <name type="scientific">Nonomuraea fuscirosea</name>
    <dbReference type="NCBI Taxonomy" id="1291556"/>
    <lineage>
        <taxon>Bacteria</taxon>
        <taxon>Bacillati</taxon>
        <taxon>Actinomycetota</taxon>
        <taxon>Actinomycetes</taxon>
        <taxon>Streptosporangiales</taxon>
        <taxon>Streptosporangiaceae</taxon>
        <taxon>Nonomuraea</taxon>
    </lineage>
</organism>
<evidence type="ECO:0000313" key="2">
    <source>
        <dbReference type="Proteomes" id="UP000238312"/>
    </source>
</evidence>
<dbReference type="AlphaFoldDB" id="A0A2T0N2I6"/>
<keyword evidence="2" id="KW-1185">Reference proteome</keyword>
<dbReference type="EMBL" id="PVNG01000006">
    <property type="protein sequence ID" value="PRX66193.1"/>
    <property type="molecule type" value="Genomic_DNA"/>
</dbReference>
<gene>
    <name evidence="1" type="ORF">B0I32_106329</name>
</gene>
<dbReference type="Proteomes" id="UP000238312">
    <property type="component" value="Unassembled WGS sequence"/>
</dbReference>
<sequence length="274" mass="30238">MALLAGSRLAAHTLQLTSGSQKLLPEIFPAVDHITRFNLQSETARELLLNADAYLGAVTIPYALAVHEDFVSVALDLVKRAGMPLLSLGKPIKAWNMHETLFRSLGAPLPAATLSQFHLLRHLRNALIHEGGAVSSQLIDAVNGMPGDVTVDWELLTGRHPQDILSSSTIVFTANDIFASFAISKRLGRDINSALQIGLPSNVWVELAVEHFLDDPASTGRTRNSDQWMRALWGYARRVYRELNLPEGELERAARTMGVWTRPAGSVPPRRRRK</sequence>
<accession>A0A2T0N2I6</accession>
<evidence type="ECO:0000313" key="1">
    <source>
        <dbReference type="EMBL" id="PRX66193.1"/>
    </source>
</evidence>
<proteinExistence type="predicted"/>